<dbReference type="AlphaFoldDB" id="A0A329SUP8"/>
<dbReference type="OrthoDB" id="120337at2759"/>
<evidence type="ECO:0000313" key="2">
    <source>
        <dbReference type="Proteomes" id="UP000251314"/>
    </source>
</evidence>
<evidence type="ECO:0000313" key="1">
    <source>
        <dbReference type="EMBL" id="RAW39508.1"/>
    </source>
</evidence>
<protein>
    <submittedName>
        <fullName evidence="1">Uncharacterized protein</fullName>
    </submittedName>
</protein>
<reference evidence="1 2" key="1">
    <citation type="submission" date="2018-01" db="EMBL/GenBank/DDBJ databases">
        <title>Draft genome of the strawberry crown rot pathogen Phytophthora cactorum.</title>
        <authorList>
            <person name="Armitage A.D."/>
            <person name="Lysoe E."/>
            <person name="Nellist C.F."/>
            <person name="Harrison R.J."/>
            <person name="Brurberg M.B."/>
        </authorList>
    </citation>
    <scope>NUCLEOTIDE SEQUENCE [LARGE SCALE GENOMIC DNA]</scope>
    <source>
        <strain evidence="1 2">10300</strain>
    </source>
</reference>
<proteinExistence type="predicted"/>
<accession>A0A329SUP8</accession>
<dbReference type="EMBL" id="MJFZ01000065">
    <property type="protein sequence ID" value="RAW39508.1"/>
    <property type="molecule type" value="Genomic_DNA"/>
</dbReference>
<sequence length="271" mass="31052">MAAQALLHDEKGLAGKAVDEFPSLFRSNDRRVNLNIARDWWRKRPAENDDETADSKPLKYARSGAGNRHQFLIKSARGREPKLGEHSSWLYPTLLTEFERLRKAGVKMSTRLLQVVAIALIEESQHPIFNKAFCFNDREFRGLVTPRRLQDFTDRFNIVYRRLKLFDDKLMDPNLQFNMDESHFVIDLDDGKTLDFRGSKHVKYRSIVSGREGIIMCILLRGGSNARIMCPMLISSNKGSNYPIQGIPDNVDGVSYRSSPTAFINNSIMQQ</sequence>
<keyword evidence="2" id="KW-1185">Reference proteome</keyword>
<dbReference type="VEuPathDB" id="FungiDB:PC110_g4277"/>
<gene>
    <name evidence="1" type="ORF">PC110_g4277</name>
</gene>
<organism evidence="1 2">
    <name type="scientific">Phytophthora cactorum</name>
    <dbReference type="NCBI Taxonomy" id="29920"/>
    <lineage>
        <taxon>Eukaryota</taxon>
        <taxon>Sar</taxon>
        <taxon>Stramenopiles</taxon>
        <taxon>Oomycota</taxon>
        <taxon>Peronosporomycetes</taxon>
        <taxon>Peronosporales</taxon>
        <taxon>Peronosporaceae</taxon>
        <taxon>Phytophthora</taxon>
    </lineage>
</organism>
<name>A0A329SUP8_9STRA</name>
<dbReference type="Proteomes" id="UP000251314">
    <property type="component" value="Unassembled WGS sequence"/>
</dbReference>
<comment type="caution">
    <text evidence="1">The sequence shown here is derived from an EMBL/GenBank/DDBJ whole genome shotgun (WGS) entry which is preliminary data.</text>
</comment>